<dbReference type="AlphaFoldDB" id="A1ZWY1"/>
<evidence type="ECO:0000313" key="4">
    <source>
        <dbReference type="Proteomes" id="UP000004095"/>
    </source>
</evidence>
<gene>
    <name evidence="3" type="ORF">M23134_05929</name>
</gene>
<keyword evidence="2" id="KW-0238">DNA-binding</keyword>
<dbReference type="GO" id="GO:0003677">
    <property type="term" value="F:DNA binding"/>
    <property type="evidence" value="ECO:0007669"/>
    <property type="project" value="UniProtKB-KW"/>
</dbReference>
<evidence type="ECO:0000256" key="2">
    <source>
        <dbReference type="ARBA" id="ARBA00023125"/>
    </source>
</evidence>
<keyword evidence="3" id="KW-0378">Hydrolase</keyword>
<dbReference type="Gene3D" id="3.90.220.20">
    <property type="entry name" value="DNA methylase specificity domains"/>
    <property type="match status" value="1"/>
</dbReference>
<protein>
    <submittedName>
        <fullName evidence="3">Restriction endonuclease S subunits</fullName>
    </submittedName>
</protein>
<keyword evidence="3" id="KW-0540">Nuclease</keyword>
<accession>A1ZWY1</accession>
<dbReference type="Proteomes" id="UP000004095">
    <property type="component" value="Unassembled WGS sequence"/>
</dbReference>
<feature type="non-terminal residue" evidence="3">
    <location>
        <position position="58"/>
    </location>
</feature>
<proteinExistence type="predicted"/>
<reference evidence="3 4" key="1">
    <citation type="submission" date="2007-01" db="EMBL/GenBank/DDBJ databases">
        <authorList>
            <person name="Haygood M."/>
            <person name="Podell S."/>
            <person name="Anderson C."/>
            <person name="Hopkinson B."/>
            <person name="Roe K."/>
            <person name="Barbeau K."/>
            <person name="Gaasterland T."/>
            <person name="Ferriera S."/>
            <person name="Johnson J."/>
            <person name="Kravitz S."/>
            <person name="Beeson K."/>
            <person name="Sutton G."/>
            <person name="Rogers Y.-H."/>
            <person name="Friedman R."/>
            <person name="Frazier M."/>
            <person name="Venter J.C."/>
        </authorList>
    </citation>
    <scope>NUCLEOTIDE SEQUENCE [LARGE SCALE GENOMIC DNA]</scope>
    <source>
        <strain evidence="3 4">ATCC 23134</strain>
    </source>
</reference>
<evidence type="ECO:0000256" key="1">
    <source>
        <dbReference type="ARBA" id="ARBA00022747"/>
    </source>
</evidence>
<dbReference type="eggNOG" id="COG0732">
    <property type="taxonomic scope" value="Bacteria"/>
</dbReference>
<dbReference type="EMBL" id="AAWS01000054">
    <property type="protein sequence ID" value="EAY25158.1"/>
    <property type="molecule type" value="Genomic_DNA"/>
</dbReference>
<dbReference type="GO" id="GO:0004519">
    <property type="term" value="F:endonuclease activity"/>
    <property type="evidence" value="ECO:0007669"/>
    <property type="project" value="UniProtKB-KW"/>
</dbReference>
<name>A1ZWY1_MICM2</name>
<organism evidence="3 4">
    <name type="scientific">Microscilla marina ATCC 23134</name>
    <dbReference type="NCBI Taxonomy" id="313606"/>
    <lineage>
        <taxon>Bacteria</taxon>
        <taxon>Pseudomonadati</taxon>
        <taxon>Bacteroidota</taxon>
        <taxon>Cytophagia</taxon>
        <taxon>Cytophagales</taxon>
        <taxon>Microscillaceae</taxon>
        <taxon>Microscilla</taxon>
    </lineage>
</organism>
<dbReference type="GO" id="GO:0009307">
    <property type="term" value="P:DNA restriction-modification system"/>
    <property type="evidence" value="ECO:0007669"/>
    <property type="project" value="UniProtKB-KW"/>
</dbReference>
<evidence type="ECO:0000313" key="3">
    <source>
        <dbReference type="EMBL" id="EAY25158.1"/>
    </source>
</evidence>
<keyword evidence="1" id="KW-0680">Restriction system</keyword>
<keyword evidence="4" id="KW-1185">Reference proteome</keyword>
<sequence length="58" mass="6366">MGQSPPSSSYNFEGKGLPFFQGKAEFTNLHPEVSKWCDEPKKKAAVNDILLSVRAPVS</sequence>
<dbReference type="InterPro" id="IPR044946">
    <property type="entry name" value="Restrct_endonuc_typeI_TRD_sf"/>
</dbReference>
<comment type="caution">
    <text evidence="3">The sequence shown here is derived from an EMBL/GenBank/DDBJ whole genome shotgun (WGS) entry which is preliminary data.</text>
</comment>
<keyword evidence="3" id="KW-0255">Endonuclease</keyword>